<feature type="chain" id="PRO_5046754596" evidence="1">
    <location>
        <begin position="33"/>
        <end position="77"/>
    </location>
</feature>
<sequence>MKIGTRRIAKGLAITLATATAGIVLASGPANAWPKIVLTYPYTSAGARKCSIDLKTAPSGYFCGRIYNPNRWALMTY</sequence>
<proteinExistence type="predicted"/>
<dbReference type="EMBL" id="JBHUCM010000044">
    <property type="protein sequence ID" value="MFD1544754.1"/>
    <property type="molecule type" value="Genomic_DNA"/>
</dbReference>
<keyword evidence="3" id="KW-1185">Reference proteome</keyword>
<protein>
    <submittedName>
        <fullName evidence="2">Uncharacterized protein</fullName>
    </submittedName>
</protein>
<keyword evidence="1" id="KW-0732">Signal</keyword>
<name>A0ABW4GQN8_9ACTN</name>
<feature type="signal peptide" evidence="1">
    <location>
        <begin position="1"/>
        <end position="32"/>
    </location>
</feature>
<dbReference type="RefSeq" id="WP_219529482.1">
    <property type="nucleotide sequence ID" value="NZ_JAHKRM010000006.1"/>
</dbReference>
<gene>
    <name evidence="2" type="ORF">ACFSJ0_47470</name>
</gene>
<organism evidence="2 3">
    <name type="scientific">Nonomuraea guangzhouensis</name>
    <dbReference type="NCBI Taxonomy" id="1291555"/>
    <lineage>
        <taxon>Bacteria</taxon>
        <taxon>Bacillati</taxon>
        <taxon>Actinomycetota</taxon>
        <taxon>Actinomycetes</taxon>
        <taxon>Streptosporangiales</taxon>
        <taxon>Streptosporangiaceae</taxon>
        <taxon>Nonomuraea</taxon>
    </lineage>
</organism>
<accession>A0ABW4GQN8</accession>
<evidence type="ECO:0000313" key="3">
    <source>
        <dbReference type="Proteomes" id="UP001597097"/>
    </source>
</evidence>
<evidence type="ECO:0000313" key="2">
    <source>
        <dbReference type="EMBL" id="MFD1544754.1"/>
    </source>
</evidence>
<evidence type="ECO:0000256" key="1">
    <source>
        <dbReference type="SAM" id="SignalP"/>
    </source>
</evidence>
<dbReference type="Proteomes" id="UP001597097">
    <property type="component" value="Unassembled WGS sequence"/>
</dbReference>
<comment type="caution">
    <text evidence="2">The sequence shown here is derived from an EMBL/GenBank/DDBJ whole genome shotgun (WGS) entry which is preliminary data.</text>
</comment>
<reference evidence="3" key="1">
    <citation type="journal article" date="2019" name="Int. J. Syst. Evol. Microbiol.">
        <title>The Global Catalogue of Microorganisms (GCM) 10K type strain sequencing project: providing services to taxonomists for standard genome sequencing and annotation.</title>
        <authorList>
            <consortium name="The Broad Institute Genomics Platform"/>
            <consortium name="The Broad Institute Genome Sequencing Center for Infectious Disease"/>
            <person name="Wu L."/>
            <person name="Ma J."/>
        </authorList>
    </citation>
    <scope>NUCLEOTIDE SEQUENCE [LARGE SCALE GENOMIC DNA]</scope>
    <source>
        <strain evidence="3">CGMCC 1.15399</strain>
    </source>
</reference>